<dbReference type="InterPro" id="IPR014710">
    <property type="entry name" value="RmlC-like_jellyroll"/>
</dbReference>
<dbReference type="AlphaFoldDB" id="A0A7Y5Z0P4"/>
<organism evidence="2 3">
    <name type="scientific">Pseudomonas corrugata</name>
    <dbReference type="NCBI Taxonomy" id="47879"/>
    <lineage>
        <taxon>Bacteria</taxon>
        <taxon>Pseudomonadati</taxon>
        <taxon>Pseudomonadota</taxon>
        <taxon>Gammaproteobacteria</taxon>
        <taxon>Pseudomonadales</taxon>
        <taxon>Pseudomonadaceae</taxon>
        <taxon>Pseudomonas</taxon>
    </lineage>
</organism>
<reference evidence="2 3" key="1">
    <citation type="journal article" date="2020" name="Front. Plant Sci.">
        <title>Isolation of Rhizosphere Bacteria That Improve Quality and Water Stress Tolerance in Greenhouse Ornamentals.</title>
        <authorList>
            <person name="Nordstedt N.P."/>
            <person name="Jones M.L."/>
        </authorList>
    </citation>
    <scope>NUCLEOTIDE SEQUENCE [LARGE SCALE GENOMIC DNA]</scope>
    <source>
        <strain evidence="2 3">C7D2</strain>
    </source>
</reference>
<accession>A0A7Y5Z0P4</accession>
<name>A0A7Y5Z0P4_9PSED</name>
<dbReference type="SUPFAM" id="SSF51182">
    <property type="entry name" value="RmlC-like cupins"/>
    <property type="match status" value="2"/>
</dbReference>
<dbReference type="InterPro" id="IPR025979">
    <property type="entry name" value="ChrR-like_cupin_dom"/>
</dbReference>
<feature type="domain" description="ChrR-like cupin" evidence="1">
    <location>
        <begin position="11"/>
        <end position="111"/>
    </location>
</feature>
<evidence type="ECO:0000313" key="2">
    <source>
        <dbReference type="EMBL" id="NUT84888.1"/>
    </source>
</evidence>
<dbReference type="RefSeq" id="WP_175361293.1">
    <property type="nucleotide sequence ID" value="NZ_JABFMR010000001.1"/>
</dbReference>
<sequence length="222" mass="24418">MLVNADFSLPATVASRDYQWVASPQSGVERVMLDRLGGEKARATSIVRYAPQSIFPPHPHPGGEEILVLSGTFSEGDEHHPAGTYLRNPPGSAHQPFSREGAIIFVKLWQMKPDEQDPVRIDTSDPLAWQQQDSREICPLFSAKDEQVCLLRLRPEDPLFTQGIDSAEVLVLSGQIETAGQSFERGSWMRLPPGAYPDITAGNQGATVYLKTGHLLDMPTEA</sequence>
<gene>
    <name evidence="2" type="ORF">HNO91_00535</name>
</gene>
<dbReference type="Proteomes" id="UP000536720">
    <property type="component" value="Unassembled WGS sequence"/>
</dbReference>
<dbReference type="Pfam" id="PF12973">
    <property type="entry name" value="Cupin_7"/>
    <property type="match status" value="1"/>
</dbReference>
<evidence type="ECO:0000313" key="3">
    <source>
        <dbReference type="Proteomes" id="UP000536720"/>
    </source>
</evidence>
<comment type="caution">
    <text evidence="2">The sequence shown here is derived from an EMBL/GenBank/DDBJ whole genome shotgun (WGS) entry which is preliminary data.</text>
</comment>
<dbReference type="Gene3D" id="2.60.120.10">
    <property type="entry name" value="Jelly Rolls"/>
    <property type="match status" value="1"/>
</dbReference>
<evidence type="ECO:0000259" key="1">
    <source>
        <dbReference type="Pfam" id="PF12973"/>
    </source>
</evidence>
<dbReference type="CDD" id="cd20303">
    <property type="entry name" value="cupin_ChrR_1"/>
    <property type="match status" value="1"/>
</dbReference>
<proteinExistence type="predicted"/>
<dbReference type="EMBL" id="JABFMR010000001">
    <property type="protein sequence ID" value="NUT84888.1"/>
    <property type="molecule type" value="Genomic_DNA"/>
</dbReference>
<protein>
    <submittedName>
        <fullName evidence="2">Anti-sigma factor</fullName>
    </submittedName>
</protein>
<dbReference type="InterPro" id="IPR011051">
    <property type="entry name" value="RmlC_Cupin_sf"/>
</dbReference>